<dbReference type="InterPro" id="IPR005946">
    <property type="entry name" value="Rib-P_diPkinase"/>
</dbReference>
<organism evidence="4 5">
    <name type="scientific">Cavenderia fasciculata</name>
    <name type="common">Slime mold</name>
    <name type="synonym">Dictyostelium fasciculatum</name>
    <dbReference type="NCBI Taxonomy" id="261658"/>
    <lineage>
        <taxon>Eukaryota</taxon>
        <taxon>Amoebozoa</taxon>
        <taxon>Evosea</taxon>
        <taxon>Eumycetozoa</taxon>
        <taxon>Dictyostelia</taxon>
        <taxon>Acytosteliales</taxon>
        <taxon>Cavenderiaceae</taxon>
        <taxon>Cavenderia</taxon>
    </lineage>
</organism>
<dbReference type="InterPro" id="IPR029057">
    <property type="entry name" value="PRTase-like"/>
</dbReference>
<dbReference type="Pfam" id="PF13793">
    <property type="entry name" value="Pribosyltran_N"/>
    <property type="match status" value="1"/>
</dbReference>
<gene>
    <name evidence="4" type="ORF">DFA_01636</name>
</gene>
<evidence type="ECO:0000256" key="2">
    <source>
        <dbReference type="ARBA" id="ARBA00022727"/>
    </source>
</evidence>
<keyword evidence="2" id="KW-0545">Nucleotide biosynthesis</keyword>
<dbReference type="GO" id="GO:0002189">
    <property type="term" value="C:ribose phosphate diphosphokinase complex"/>
    <property type="evidence" value="ECO:0007669"/>
    <property type="project" value="TreeGrafter"/>
</dbReference>
<dbReference type="OrthoDB" id="413572at2759"/>
<dbReference type="PANTHER" id="PTHR10210:SF115">
    <property type="entry name" value="RIBOSE-PHOSPHATE PYROPHOSPHOKINASE A"/>
    <property type="match status" value="1"/>
</dbReference>
<accession>F4PTY2</accession>
<dbReference type="GO" id="GO:0006164">
    <property type="term" value="P:purine nucleotide biosynthetic process"/>
    <property type="evidence" value="ECO:0007669"/>
    <property type="project" value="TreeGrafter"/>
</dbReference>
<dbReference type="SMART" id="SM01400">
    <property type="entry name" value="Pribosyltran_N"/>
    <property type="match status" value="1"/>
</dbReference>
<dbReference type="SUPFAM" id="SSF53271">
    <property type="entry name" value="PRTase-like"/>
    <property type="match status" value="1"/>
</dbReference>
<evidence type="ECO:0000313" key="5">
    <source>
        <dbReference type="Proteomes" id="UP000007797"/>
    </source>
</evidence>
<dbReference type="InterPro" id="IPR029099">
    <property type="entry name" value="Pribosyltran_N"/>
</dbReference>
<dbReference type="EMBL" id="GL883010">
    <property type="protein sequence ID" value="EGG21750.1"/>
    <property type="molecule type" value="Genomic_DNA"/>
</dbReference>
<reference evidence="5" key="1">
    <citation type="journal article" date="2011" name="Genome Res.">
        <title>Phylogeny-wide analysis of social amoeba genomes highlights ancient origins for complex intercellular communication.</title>
        <authorList>
            <person name="Heidel A.J."/>
            <person name="Lawal H.M."/>
            <person name="Felder M."/>
            <person name="Schilde C."/>
            <person name="Helps N.R."/>
            <person name="Tunggal B."/>
            <person name="Rivero F."/>
            <person name="John U."/>
            <person name="Schleicher M."/>
            <person name="Eichinger L."/>
            <person name="Platzer M."/>
            <person name="Noegel A.A."/>
            <person name="Schaap P."/>
            <person name="Gloeckner G."/>
        </authorList>
    </citation>
    <scope>NUCLEOTIDE SEQUENCE [LARGE SCALE GENOMIC DNA]</scope>
    <source>
        <strain evidence="5">SH3</strain>
    </source>
</reference>
<dbReference type="RefSeq" id="XP_004359600.1">
    <property type="nucleotide sequence ID" value="XM_004359543.1"/>
</dbReference>
<comment type="similarity">
    <text evidence="1">Belongs to the ribose-phosphate pyrophosphokinase family.</text>
</comment>
<dbReference type="FunFam" id="3.40.50.2020:FF:000014">
    <property type="entry name" value="Ribose-phosphate pyrophosphokinase 1"/>
    <property type="match status" value="1"/>
</dbReference>
<feature type="domain" description="Ribose-phosphate pyrophosphokinase N-terminal" evidence="3">
    <location>
        <begin position="5"/>
        <end position="70"/>
    </location>
</feature>
<evidence type="ECO:0000313" key="4">
    <source>
        <dbReference type="EMBL" id="EGG21750.1"/>
    </source>
</evidence>
<dbReference type="Proteomes" id="UP000007797">
    <property type="component" value="Unassembled WGS sequence"/>
</dbReference>
<sequence length="85" mass="9525">MGDRIKILAGNAHMDLALEICKDLNIQLGKAHIGKFSNGETTVMINESIRDMDVYIIQPTCNPNVNGKIINHHHYNNNNNNTIII</sequence>
<dbReference type="Gene3D" id="3.40.50.2020">
    <property type="match status" value="1"/>
</dbReference>
<dbReference type="AlphaFoldDB" id="F4PTY2"/>
<dbReference type="GO" id="GO:0006015">
    <property type="term" value="P:5-phosphoribose 1-diphosphate biosynthetic process"/>
    <property type="evidence" value="ECO:0007669"/>
    <property type="project" value="TreeGrafter"/>
</dbReference>
<protein>
    <recommendedName>
        <fullName evidence="3">Ribose-phosphate pyrophosphokinase N-terminal domain-containing protein</fullName>
    </recommendedName>
</protein>
<dbReference type="GeneID" id="14873338"/>
<dbReference type="GO" id="GO:0000287">
    <property type="term" value="F:magnesium ion binding"/>
    <property type="evidence" value="ECO:0007669"/>
    <property type="project" value="InterPro"/>
</dbReference>
<dbReference type="STRING" id="1054147.F4PTY2"/>
<dbReference type="KEGG" id="dfa:DFA_01636"/>
<dbReference type="GO" id="GO:0004749">
    <property type="term" value="F:ribose phosphate diphosphokinase activity"/>
    <property type="evidence" value="ECO:0007669"/>
    <property type="project" value="TreeGrafter"/>
</dbReference>
<dbReference type="GO" id="GO:0005737">
    <property type="term" value="C:cytoplasm"/>
    <property type="evidence" value="ECO:0007669"/>
    <property type="project" value="TreeGrafter"/>
</dbReference>
<dbReference type="PANTHER" id="PTHR10210">
    <property type="entry name" value="RIBOSE-PHOSPHATE DIPHOSPHOKINASE FAMILY MEMBER"/>
    <property type="match status" value="1"/>
</dbReference>
<name>F4PTY2_CACFS</name>
<evidence type="ECO:0000259" key="3">
    <source>
        <dbReference type="Pfam" id="PF13793"/>
    </source>
</evidence>
<keyword evidence="5" id="KW-1185">Reference proteome</keyword>
<evidence type="ECO:0000256" key="1">
    <source>
        <dbReference type="ARBA" id="ARBA00006478"/>
    </source>
</evidence>
<proteinExistence type="inferred from homology"/>